<name>A0ABT1M041_9MYCO</name>
<sequence>MISSTATFAIDAPVRRVWRVLHPPVPADAPSPRIITYPAGSIEVLREGDDAGEGLVRTCVFDVPRYLLSGGKARSWEVVTEARVNEISRYVSISKPLWSRAEGYHSLSEQPDGSTLLTFHETYHAYNPLLRALLERRVHARITADNLSTYAHALGYAGATRRVS</sequence>
<keyword evidence="2" id="KW-1185">Reference proteome</keyword>
<dbReference type="RefSeq" id="WP_255058874.1">
    <property type="nucleotide sequence ID" value="NZ_JANDBD010000002.1"/>
</dbReference>
<proteinExistence type="predicted"/>
<organism evidence="1 2">
    <name type="scientific">Mycolicibacterium arenosum</name>
    <dbReference type="NCBI Taxonomy" id="2952157"/>
    <lineage>
        <taxon>Bacteria</taxon>
        <taxon>Bacillati</taxon>
        <taxon>Actinomycetota</taxon>
        <taxon>Actinomycetes</taxon>
        <taxon>Mycobacteriales</taxon>
        <taxon>Mycobacteriaceae</taxon>
        <taxon>Mycolicibacterium</taxon>
    </lineage>
</organism>
<evidence type="ECO:0000313" key="2">
    <source>
        <dbReference type="Proteomes" id="UP001651690"/>
    </source>
</evidence>
<accession>A0ABT1M041</accession>
<protein>
    <submittedName>
        <fullName evidence="1">SRPBCC family protein</fullName>
    </submittedName>
</protein>
<reference evidence="1 2" key="1">
    <citation type="submission" date="2022-06" db="EMBL/GenBank/DDBJ databases">
        <title>Mycolicibacterium sp. CAU 1645 isolated from seawater.</title>
        <authorList>
            <person name="Kim W."/>
        </authorList>
    </citation>
    <scope>NUCLEOTIDE SEQUENCE [LARGE SCALE GENOMIC DNA]</scope>
    <source>
        <strain evidence="1 2">CAU 1645</strain>
    </source>
</reference>
<dbReference type="Proteomes" id="UP001651690">
    <property type="component" value="Unassembled WGS sequence"/>
</dbReference>
<dbReference type="Gene3D" id="3.30.530.20">
    <property type="match status" value="1"/>
</dbReference>
<gene>
    <name evidence="1" type="ORF">NM203_06355</name>
</gene>
<dbReference type="SUPFAM" id="SSF55961">
    <property type="entry name" value="Bet v1-like"/>
    <property type="match status" value="1"/>
</dbReference>
<comment type="caution">
    <text evidence="1">The sequence shown here is derived from an EMBL/GenBank/DDBJ whole genome shotgun (WGS) entry which is preliminary data.</text>
</comment>
<evidence type="ECO:0000313" key="1">
    <source>
        <dbReference type="EMBL" id="MCP9271802.1"/>
    </source>
</evidence>
<dbReference type="InterPro" id="IPR023393">
    <property type="entry name" value="START-like_dom_sf"/>
</dbReference>
<dbReference type="CDD" id="cd07812">
    <property type="entry name" value="SRPBCC"/>
    <property type="match status" value="1"/>
</dbReference>
<dbReference type="EMBL" id="JANDBD010000002">
    <property type="protein sequence ID" value="MCP9271802.1"/>
    <property type="molecule type" value="Genomic_DNA"/>
</dbReference>